<proteinExistence type="predicted"/>
<evidence type="ECO:0000313" key="2">
    <source>
        <dbReference type="Proteomes" id="UP001213799"/>
    </source>
</evidence>
<dbReference type="RefSeq" id="XP_056754401.1">
    <property type="nucleotide sequence ID" value="XM_056894653.1"/>
</dbReference>
<gene>
    <name evidence="1" type="ORF">N7537_003595</name>
</gene>
<dbReference type="EMBL" id="JAQJAE010000002">
    <property type="protein sequence ID" value="KAJ5606976.1"/>
    <property type="molecule type" value="Genomic_DNA"/>
</dbReference>
<accession>A0AAD6E9P5</accession>
<comment type="caution">
    <text evidence="1">The sequence shown here is derived from an EMBL/GenBank/DDBJ whole genome shotgun (WGS) entry which is preliminary data.</text>
</comment>
<sequence length="138" mass="15527">MVCKTEPLWIETAHNYQQDRWVSQTRYVYGIGNKTARCQADLFVKLIMCDYYVHELVQQEETLKEKGWALRKMRNADEDRARLQKTGRRARGAPEEILTSGVGELVASGVTEGAARNVSLLPDETWESGIVPLGADAA</sequence>
<reference evidence="1" key="2">
    <citation type="submission" date="2023-01" db="EMBL/GenBank/DDBJ databases">
        <authorList>
            <person name="Petersen C."/>
        </authorList>
    </citation>
    <scope>NUCLEOTIDE SEQUENCE</scope>
    <source>
        <strain evidence="1">IBT 12815</strain>
    </source>
</reference>
<name>A0AAD6E9P5_9EURO</name>
<reference evidence="1" key="1">
    <citation type="journal article" date="2023" name="IMA Fungus">
        <title>Comparative genomic study of the Penicillium genus elucidates a diverse pangenome and 15 lateral gene transfer events.</title>
        <authorList>
            <person name="Petersen C."/>
            <person name="Sorensen T."/>
            <person name="Nielsen M.R."/>
            <person name="Sondergaard T.E."/>
            <person name="Sorensen J.L."/>
            <person name="Fitzpatrick D.A."/>
            <person name="Frisvad J.C."/>
            <person name="Nielsen K.L."/>
        </authorList>
    </citation>
    <scope>NUCLEOTIDE SEQUENCE</scope>
    <source>
        <strain evidence="1">IBT 12815</strain>
    </source>
</reference>
<dbReference type="GeneID" id="81584895"/>
<dbReference type="Proteomes" id="UP001213799">
    <property type="component" value="Unassembled WGS sequence"/>
</dbReference>
<keyword evidence="2" id="KW-1185">Reference proteome</keyword>
<evidence type="ECO:0000313" key="1">
    <source>
        <dbReference type="EMBL" id="KAJ5606976.1"/>
    </source>
</evidence>
<dbReference type="AlphaFoldDB" id="A0AAD6E9P5"/>
<protein>
    <submittedName>
        <fullName evidence="1">Uncharacterized protein</fullName>
    </submittedName>
</protein>
<organism evidence="1 2">
    <name type="scientific">Penicillium hordei</name>
    <dbReference type="NCBI Taxonomy" id="40994"/>
    <lineage>
        <taxon>Eukaryota</taxon>
        <taxon>Fungi</taxon>
        <taxon>Dikarya</taxon>
        <taxon>Ascomycota</taxon>
        <taxon>Pezizomycotina</taxon>
        <taxon>Eurotiomycetes</taxon>
        <taxon>Eurotiomycetidae</taxon>
        <taxon>Eurotiales</taxon>
        <taxon>Aspergillaceae</taxon>
        <taxon>Penicillium</taxon>
    </lineage>
</organism>